<name>A0A1J5EED6_9BACT</name>
<dbReference type="EMBL" id="MNYI01000096">
    <property type="protein sequence ID" value="OIP41040.1"/>
    <property type="molecule type" value="Genomic_DNA"/>
</dbReference>
<evidence type="ECO:0000313" key="3">
    <source>
        <dbReference type="Proteomes" id="UP000183085"/>
    </source>
</evidence>
<proteinExistence type="predicted"/>
<feature type="compositionally biased region" description="Polar residues" evidence="1">
    <location>
        <begin position="52"/>
        <end position="61"/>
    </location>
</feature>
<feature type="compositionally biased region" description="Basic and acidic residues" evidence="1">
    <location>
        <begin position="35"/>
        <end position="45"/>
    </location>
</feature>
<dbReference type="Gene3D" id="2.50.20.10">
    <property type="entry name" value="Lipoprotein localisation LolA/LolB/LppX"/>
    <property type="match status" value="1"/>
</dbReference>
<protein>
    <submittedName>
        <fullName evidence="2">Uncharacterized protein</fullName>
    </submittedName>
</protein>
<comment type="caution">
    <text evidence="2">The sequence shown here is derived from an EMBL/GenBank/DDBJ whole genome shotgun (WGS) entry which is preliminary data.</text>
</comment>
<gene>
    <name evidence="2" type="ORF">AUJ95_03890</name>
</gene>
<evidence type="ECO:0000313" key="2">
    <source>
        <dbReference type="EMBL" id="OIP41040.1"/>
    </source>
</evidence>
<evidence type="ECO:0000256" key="1">
    <source>
        <dbReference type="SAM" id="MobiDB-lite"/>
    </source>
</evidence>
<dbReference type="AlphaFoldDB" id="A0A1J5EED6"/>
<organism evidence="2 3">
    <name type="scientific">Candidatus Desantisbacteria bacterium CG2_30_40_21</name>
    <dbReference type="NCBI Taxonomy" id="1817895"/>
    <lineage>
        <taxon>Bacteria</taxon>
        <taxon>Candidatus Desantisiibacteriota</taxon>
    </lineage>
</organism>
<sequence length="312" mass="35524">MGNLKKVLVSLVVFVLIVGGVSMLQAMGEKSSQKAEVKAKSERLKPKLQAPSLKSQANSGTPTVQQLLDKVEENYHKIKDLKADYNVKTWDSEFAKFLGIIGDLITQDEKFFFKSPDKLKWIPPYKPKTIVIKSNVEYSRVGTGMLFTVTKDTPVKPSKLPWYTLLDPDRFDFYWRLDEIVTKFDSRVIAHPETDVWVIEAVPKGSNPEDEYNYPVSNGKLEVFVDYNKGVITKIDDFSDFTGFHSDVPPGLRLTCRRESQNFTLISNAWISTKLTLTKFPVPMFAPDETKEEYTLSNIQINTGIPDSEFEF</sequence>
<dbReference type="Proteomes" id="UP000183085">
    <property type="component" value="Unassembled WGS sequence"/>
</dbReference>
<dbReference type="STRING" id="1817895.AUJ95_03890"/>
<feature type="region of interest" description="Disordered" evidence="1">
    <location>
        <begin position="35"/>
        <end position="61"/>
    </location>
</feature>
<reference evidence="2 3" key="1">
    <citation type="journal article" date="2016" name="Environ. Microbiol.">
        <title>Genomic resolution of a cold subsurface aquifer community provides metabolic insights for novel microbes adapted to high CO concentrations.</title>
        <authorList>
            <person name="Probst A.J."/>
            <person name="Castelle C.J."/>
            <person name="Singh A."/>
            <person name="Brown C.T."/>
            <person name="Anantharaman K."/>
            <person name="Sharon I."/>
            <person name="Hug L.A."/>
            <person name="Burstein D."/>
            <person name="Emerson J.B."/>
            <person name="Thomas B.C."/>
            <person name="Banfield J.F."/>
        </authorList>
    </citation>
    <scope>NUCLEOTIDE SEQUENCE [LARGE SCALE GENOMIC DNA]</scope>
    <source>
        <strain evidence="2">CG2_30_40_21</strain>
    </source>
</reference>
<accession>A0A1J5EED6</accession>